<dbReference type="AlphaFoldDB" id="A0A8T0U324"/>
<accession>A0A8T0U324</accession>
<dbReference type="PANTHER" id="PTHR32096:SF146">
    <property type="entry name" value="WRKY TRANSCRIPTION FACTOR 19-RELATED"/>
    <property type="match status" value="1"/>
</dbReference>
<keyword evidence="9" id="KW-1185">Reference proteome</keyword>
<keyword evidence="5" id="KW-0539">Nucleus</keyword>
<dbReference type="InterPro" id="IPR003657">
    <property type="entry name" value="WRKY_dom"/>
</dbReference>
<comment type="caution">
    <text evidence="8">The sequence shown here is derived from an EMBL/GenBank/DDBJ whole genome shotgun (WGS) entry which is preliminary data.</text>
</comment>
<evidence type="ECO:0000313" key="9">
    <source>
        <dbReference type="Proteomes" id="UP000823388"/>
    </source>
</evidence>
<dbReference type="GO" id="GO:0005634">
    <property type="term" value="C:nucleus"/>
    <property type="evidence" value="ECO:0007669"/>
    <property type="project" value="UniProtKB-SubCell"/>
</dbReference>
<proteinExistence type="predicted"/>
<dbReference type="InterPro" id="IPR044810">
    <property type="entry name" value="WRKY_plant"/>
</dbReference>
<feature type="region of interest" description="Disordered" evidence="6">
    <location>
        <begin position="237"/>
        <end position="263"/>
    </location>
</feature>
<feature type="region of interest" description="Disordered" evidence="6">
    <location>
        <begin position="70"/>
        <end position="93"/>
    </location>
</feature>
<name>A0A8T0U324_PANVG</name>
<dbReference type="Proteomes" id="UP000823388">
    <property type="component" value="Chromosome 3N"/>
</dbReference>
<dbReference type="PROSITE" id="PS50811">
    <property type="entry name" value="WRKY"/>
    <property type="match status" value="1"/>
</dbReference>
<dbReference type="PANTHER" id="PTHR32096">
    <property type="entry name" value="WRKY TRANSCRIPTION FACTOR 30-RELATED-RELATED"/>
    <property type="match status" value="1"/>
</dbReference>
<keyword evidence="4" id="KW-0804">Transcription</keyword>
<dbReference type="GO" id="GO:0003700">
    <property type="term" value="F:DNA-binding transcription factor activity"/>
    <property type="evidence" value="ECO:0007669"/>
    <property type="project" value="InterPro"/>
</dbReference>
<organism evidence="8 9">
    <name type="scientific">Panicum virgatum</name>
    <name type="common">Blackwell switchgrass</name>
    <dbReference type="NCBI Taxonomy" id="38727"/>
    <lineage>
        <taxon>Eukaryota</taxon>
        <taxon>Viridiplantae</taxon>
        <taxon>Streptophyta</taxon>
        <taxon>Embryophyta</taxon>
        <taxon>Tracheophyta</taxon>
        <taxon>Spermatophyta</taxon>
        <taxon>Magnoliopsida</taxon>
        <taxon>Liliopsida</taxon>
        <taxon>Poales</taxon>
        <taxon>Poaceae</taxon>
        <taxon>PACMAD clade</taxon>
        <taxon>Panicoideae</taxon>
        <taxon>Panicodae</taxon>
        <taxon>Paniceae</taxon>
        <taxon>Panicinae</taxon>
        <taxon>Panicum</taxon>
        <taxon>Panicum sect. Hiantes</taxon>
    </lineage>
</organism>
<evidence type="ECO:0000259" key="7">
    <source>
        <dbReference type="PROSITE" id="PS50811"/>
    </source>
</evidence>
<evidence type="ECO:0000313" key="8">
    <source>
        <dbReference type="EMBL" id="KAG2618571.1"/>
    </source>
</evidence>
<evidence type="ECO:0000256" key="1">
    <source>
        <dbReference type="ARBA" id="ARBA00004123"/>
    </source>
</evidence>
<keyword evidence="2" id="KW-0805">Transcription regulation</keyword>
<feature type="domain" description="WRKY" evidence="7">
    <location>
        <begin position="109"/>
        <end position="172"/>
    </location>
</feature>
<keyword evidence="3" id="KW-0238">DNA-binding</keyword>
<gene>
    <name evidence="8" type="ORF">PVAP13_3NG079659</name>
</gene>
<evidence type="ECO:0000256" key="6">
    <source>
        <dbReference type="SAM" id="MobiDB-lite"/>
    </source>
</evidence>
<evidence type="ECO:0000256" key="3">
    <source>
        <dbReference type="ARBA" id="ARBA00023125"/>
    </source>
</evidence>
<evidence type="ECO:0000256" key="2">
    <source>
        <dbReference type="ARBA" id="ARBA00023015"/>
    </source>
</evidence>
<comment type="subcellular location">
    <subcellularLocation>
        <location evidence="1">Nucleus</location>
    </subcellularLocation>
</comment>
<reference evidence="8" key="1">
    <citation type="submission" date="2020-05" db="EMBL/GenBank/DDBJ databases">
        <title>WGS assembly of Panicum virgatum.</title>
        <authorList>
            <person name="Lovell J.T."/>
            <person name="Jenkins J."/>
            <person name="Shu S."/>
            <person name="Juenger T.E."/>
            <person name="Schmutz J."/>
        </authorList>
    </citation>
    <scope>NUCLEOTIDE SEQUENCE</scope>
    <source>
        <strain evidence="8">AP13</strain>
    </source>
</reference>
<dbReference type="OrthoDB" id="2021064at2759"/>
<sequence>MAAPATAASELVARGRKSAASLRGMLGPQPAVRAGATPHGLQLQDLVEQILNCCDRALAALRAATEDAAAASSARKRRKPEQGAVPIPATISNSKRMRLRGGERATRAEKRRTMEDGFVWRKYGQKDIHGSKHPRLYFRCTYKDDHGCMARRQVQRSEADPSVFHITYFGEHTCCRDDGVAESPAPFVINFGASTRDGQQLIRGSLWSSSCDDDGGLAVSETSDLCHSPEVKEVRAGMGNVPDESSSEQSTPPPVPELTSMSSPEWDSLDGCLLWDDIGLGGSLFDDIDKFAPLDCVGLFQ</sequence>
<dbReference type="Gene3D" id="2.20.25.80">
    <property type="entry name" value="WRKY domain"/>
    <property type="match status" value="1"/>
</dbReference>
<dbReference type="SMART" id="SM00774">
    <property type="entry name" value="WRKY"/>
    <property type="match status" value="1"/>
</dbReference>
<dbReference type="SUPFAM" id="SSF118290">
    <property type="entry name" value="WRKY DNA-binding domain"/>
    <property type="match status" value="1"/>
</dbReference>
<dbReference type="EMBL" id="CM029042">
    <property type="protein sequence ID" value="KAG2618571.1"/>
    <property type="molecule type" value="Genomic_DNA"/>
</dbReference>
<evidence type="ECO:0000256" key="4">
    <source>
        <dbReference type="ARBA" id="ARBA00023163"/>
    </source>
</evidence>
<protein>
    <recommendedName>
        <fullName evidence="7">WRKY domain-containing protein</fullName>
    </recommendedName>
</protein>
<dbReference type="GO" id="GO:0000976">
    <property type="term" value="F:transcription cis-regulatory region binding"/>
    <property type="evidence" value="ECO:0007669"/>
    <property type="project" value="TreeGrafter"/>
</dbReference>
<dbReference type="Pfam" id="PF03106">
    <property type="entry name" value="WRKY"/>
    <property type="match status" value="1"/>
</dbReference>
<dbReference type="InterPro" id="IPR036576">
    <property type="entry name" value="WRKY_dom_sf"/>
</dbReference>
<evidence type="ECO:0000256" key="5">
    <source>
        <dbReference type="ARBA" id="ARBA00023242"/>
    </source>
</evidence>